<proteinExistence type="predicted"/>
<gene>
    <name evidence="1" type="ORF">D0Y65_053215</name>
</gene>
<name>A0A445F181_GLYSO</name>
<evidence type="ECO:0000313" key="2">
    <source>
        <dbReference type="Proteomes" id="UP000289340"/>
    </source>
</evidence>
<dbReference type="AlphaFoldDB" id="A0A445F181"/>
<reference evidence="1 2" key="1">
    <citation type="submission" date="2018-09" db="EMBL/GenBank/DDBJ databases">
        <title>A high-quality reference genome of wild soybean provides a powerful tool to mine soybean genomes.</title>
        <authorList>
            <person name="Xie M."/>
            <person name="Chung C.Y.L."/>
            <person name="Li M.-W."/>
            <person name="Wong F.-L."/>
            <person name="Chan T.-F."/>
            <person name="Lam H.-M."/>
        </authorList>
    </citation>
    <scope>NUCLEOTIDE SEQUENCE [LARGE SCALE GENOMIC DNA]</scope>
    <source>
        <strain evidence="2">cv. W05</strain>
        <tissue evidence="1">Hypocotyl of etiolated seedlings</tissue>
    </source>
</reference>
<accession>A0A445F181</accession>
<dbReference type="Gene3D" id="3.30.420.150">
    <property type="entry name" value="Exopolyphosphatase. Domain 2"/>
    <property type="match status" value="1"/>
</dbReference>
<comment type="caution">
    <text evidence="1">The sequence shown here is derived from an EMBL/GenBank/DDBJ whole genome shotgun (WGS) entry which is preliminary data.</text>
</comment>
<keyword evidence="2" id="KW-1185">Reference proteome</keyword>
<dbReference type="Proteomes" id="UP000289340">
    <property type="component" value="Chromosome 20"/>
</dbReference>
<sequence>MQSSSDLSVLPTKILRMAPRTSLFQLEAEGQHYCEDHWDALKNQHNEVDYLGLLKYCFSSAYMLALLHDVLGIAMEEKRETSKLQGNIDIYLADYSERTILWKSSRSKINSDRLEEAITKLTTHQISLSDSLQHLTHKLDELIHHLHKPDTQPLTSFFLYHSFPCHPILTPSYDARSF</sequence>
<dbReference type="EMBL" id="QZWG01000020">
    <property type="protein sequence ID" value="RZB42546.1"/>
    <property type="molecule type" value="Genomic_DNA"/>
</dbReference>
<evidence type="ECO:0000313" key="1">
    <source>
        <dbReference type="EMBL" id="RZB42546.1"/>
    </source>
</evidence>
<organism evidence="1 2">
    <name type="scientific">Glycine soja</name>
    <name type="common">Wild soybean</name>
    <dbReference type="NCBI Taxonomy" id="3848"/>
    <lineage>
        <taxon>Eukaryota</taxon>
        <taxon>Viridiplantae</taxon>
        <taxon>Streptophyta</taxon>
        <taxon>Embryophyta</taxon>
        <taxon>Tracheophyta</taxon>
        <taxon>Spermatophyta</taxon>
        <taxon>Magnoliopsida</taxon>
        <taxon>eudicotyledons</taxon>
        <taxon>Gunneridae</taxon>
        <taxon>Pentapetalae</taxon>
        <taxon>rosids</taxon>
        <taxon>fabids</taxon>
        <taxon>Fabales</taxon>
        <taxon>Fabaceae</taxon>
        <taxon>Papilionoideae</taxon>
        <taxon>50 kb inversion clade</taxon>
        <taxon>NPAAA clade</taxon>
        <taxon>indigoferoid/millettioid clade</taxon>
        <taxon>Phaseoleae</taxon>
        <taxon>Glycine</taxon>
        <taxon>Glycine subgen. Soja</taxon>
    </lineage>
</organism>
<protein>
    <submittedName>
        <fullName evidence="1">Uncharacterized protein</fullName>
    </submittedName>
</protein>